<evidence type="ECO:0000313" key="2">
    <source>
        <dbReference type="EMBL" id="KAB8206234.1"/>
    </source>
</evidence>
<dbReference type="VEuPathDB" id="FungiDB:BDV34DRAFT_83742"/>
<organism evidence="2 3">
    <name type="scientific">Aspergillus parasiticus</name>
    <dbReference type="NCBI Taxonomy" id="5067"/>
    <lineage>
        <taxon>Eukaryota</taxon>
        <taxon>Fungi</taxon>
        <taxon>Dikarya</taxon>
        <taxon>Ascomycota</taxon>
        <taxon>Pezizomycotina</taxon>
        <taxon>Eurotiomycetes</taxon>
        <taxon>Eurotiomycetidae</taxon>
        <taxon>Eurotiales</taxon>
        <taxon>Aspergillaceae</taxon>
        <taxon>Aspergillus</taxon>
        <taxon>Aspergillus subgen. Circumdati</taxon>
    </lineage>
</organism>
<evidence type="ECO:0000256" key="1">
    <source>
        <dbReference type="SAM" id="MobiDB-lite"/>
    </source>
</evidence>
<dbReference type="EMBL" id="ML734964">
    <property type="protein sequence ID" value="KAB8206234.1"/>
    <property type="molecule type" value="Genomic_DNA"/>
</dbReference>
<dbReference type="AlphaFoldDB" id="A0A5N6DML3"/>
<evidence type="ECO:0000313" key="3">
    <source>
        <dbReference type="Proteomes" id="UP000326532"/>
    </source>
</evidence>
<keyword evidence="3" id="KW-1185">Reference proteome</keyword>
<name>A0A5N6DML3_ASPPA</name>
<feature type="region of interest" description="Disordered" evidence="1">
    <location>
        <begin position="1"/>
        <end position="26"/>
    </location>
</feature>
<gene>
    <name evidence="2" type="ORF">BDV34DRAFT_83742</name>
</gene>
<reference evidence="2 3" key="1">
    <citation type="submission" date="2019-04" db="EMBL/GenBank/DDBJ databases">
        <title>Fungal friends and foes A comparative genomics study of 23 Aspergillus species from section Flavi.</title>
        <authorList>
            <consortium name="DOE Joint Genome Institute"/>
            <person name="Kjaerbolling I."/>
            <person name="Vesth T.C."/>
            <person name="Frisvad J.C."/>
            <person name="Nybo J.L."/>
            <person name="Theobald S."/>
            <person name="Kildgaard S."/>
            <person name="Petersen T.I."/>
            <person name="Kuo A."/>
            <person name="Sato A."/>
            <person name="Lyhne E.K."/>
            <person name="Kogle M.E."/>
            <person name="Wiebenga A."/>
            <person name="Kun R.S."/>
            <person name="Lubbers R.J."/>
            <person name="Makela M.R."/>
            <person name="Barry K."/>
            <person name="Chovatia M."/>
            <person name="Clum A."/>
            <person name="Daum C."/>
            <person name="Haridas S."/>
            <person name="He G."/>
            <person name="LaButti K."/>
            <person name="Lipzen A."/>
            <person name="Mondo S."/>
            <person name="Pangilinan J."/>
            <person name="Riley R."/>
            <person name="Salamov A."/>
            <person name="Simmons B.A."/>
            <person name="Magnuson J.K."/>
            <person name="Henrissat B."/>
            <person name="Mortensen U.H."/>
            <person name="Larsen T.O."/>
            <person name="De vries R.P."/>
            <person name="Grigoriev I.V."/>
            <person name="Machida M."/>
            <person name="Baker S.E."/>
            <person name="Andersen M.R."/>
        </authorList>
    </citation>
    <scope>NUCLEOTIDE SEQUENCE [LARGE SCALE GENOMIC DNA]</scope>
    <source>
        <strain evidence="2 3">CBS 117618</strain>
    </source>
</reference>
<protein>
    <submittedName>
        <fullName evidence="2">Uncharacterized protein</fullName>
    </submittedName>
</protein>
<dbReference type="Proteomes" id="UP000326532">
    <property type="component" value="Unassembled WGS sequence"/>
</dbReference>
<sequence>MPESLKEELPSFSRHHLSSSGSRLSARPVWVPDGLFRAAMRHHMSIVTGCGCALLFLQQAIRTMPTGDTNGSAFSPHSLPRFLLGYGVIDPARSRY</sequence>
<proteinExistence type="predicted"/>
<accession>A0A5N6DML3</accession>